<dbReference type="Gene3D" id="3.40.50.300">
    <property type="entry name" value="P-loop containing nucleotide triphosphate hydrolases"/>
    <property type="match status" value="1"/>
</dbReference>
<dbReference type="SUPFAM" id="SSF52540">
    <property type="entry name" value="P-loop containing nucleoside triphosphate hydrolases"/>
    <property type="match status" value="1"/>
</dbReference>
<name>A0A6J7ZXH3_MYTCO</name>
<organism evidence="1 2">
    <name type="scientific">Mytilus coruscus</name>
    <name type="common">Sea mussel</name>
    <dbReference type="NCBI Taxonomy" id="42192"/>
    <lineage>
        <taxon>Eukaryota</taxon>
        <taxon>Metazoa</taxon>
        <taxon>Spiralia</taxon>
        <taxon>Lophotrochozoa</taxon>
        <taxon>Mollusca</taxon>
        <taxon>Bivalvia</taxon>
        <taxon>Autobranchia</taxon>
        <taxon>Pteriomorphia</taxon>
        <taxon>Mytilida</taxon>
        <taxon>Mytiloidea</taxon>
        <taxon>Mytilidae</taxon>
        <taxon>Mytilinae</taxon>
        <taxon>Mytilus</taxon>
    </lineage>
</organism>
<dbReference type="AlphaFoldDB" id="A0A6J7ZXH3"/>
<dbReference type="Proteomes" id="UP000507470">
    <property type="component" value="Unassembled WGS sequence"/>
</dbReference>
<accession>A0A6J7ZXH3</accession>
<dbReference type="InterPro" id="IPR027417">
    <property type="entry name" value="P-loop_NTPase"/>
</dbReference>
<gene>
    <name evidence="1" type="ORF">MCOR_1227</name>
</gene>
<dbReference type="OrthoDB" id="6046937at2759"/>
<reference evidence="1 2" key="1">
    <citation type="submission" date="2020-06" db="EMBL/GenBank/DDBJ databases">
        <authorList>
            <person name="Li R."/>
            <person name="Bekaert M."/>
        </authorList>
    </citation>
    <scope>NUCLEOTIDE SEQUENCE [LARGE SCALE GENOMIC DNA]</scope>
    <source>
        <strain evidence="2">wild</strain>
    </source>
</reference>
<keyword evidence="2" id="KW-1185">Reference proteome</keyword>
<evidence type="ECO:0000313" key="1">
    <source>
        <dbReference type="EMBL" id="CAC5357662.1"/>
    </source>
</evidence>
<protein>
    <submittedName>
        <fullName evidence="1">Uncharacterized protein</fullName>
    </submittedName>
</protein>
<sequence length="334" mass="39176">MKNKIMKVCAADEIQQKLQTPPFGFFTNTDPHQLHGRHWVACYVDENNILEIFDSYGNSPDTLFPYITQYMNLFERTLFNHKRLQSSETKLFFVINMSEYPFVFILQSERDMDTWWEKESLLKFESPTSIFIAAPSGSGKTVFTKNILKHANGMFKTPISKIFFCYSMWQKIYNEMENEIADIQFYKGLPTMDILNEWGAVEGHRIIVFDDLMMQGVESEELVQLMCVGSYHANITIIFLIQNIFQKGKSMRTASLNCHNFILFQNRRDMLQIQTFGRQIFPDKTKLFMDAYQKSISESYGYLVVDINPHSDKSYQLRTDILPDQDTIVYQPEK</sequence>
<evidence type="ECO:0000313" key="2">
    <source>
        <dbReference type="Proteomes" id="UP000507470"/>
    </source>
</evidence>
<proteinExistence type="predicted"/>
<dbReference type="EMBL" id="CACVKT020000214">
    <property type="protein sequence ID" value="CAC5357662.1"/>
    <property type="molecule type" value="Genomic_DNA"/>
</dbReference>
<dbReference type="Gene3D" id="3.40.395.10">
    <property type="entry name" value="Adenoviral Proteinase, Chain A"/>
    <property type="match status" value="1"/>
</dbReference>